<dbReference type="GO" id="GO:0016460">
    <property type="term" value="C:myosin II complex"/>
    <property type="evidence" value="ECO:0007669"/>
    <property type="project" value="TreeGrafter"/>
</dbReference>
<evidence type="ECO:0000256" key="1">
    <source>
        <dbReference type="ARBA" id="ARBA00022618"/>
    </source>
</evidence>
<dbReference type="InterPro" id="IPR050230">
    <property type="entry name" value="CALM/Myosin/TropC-like"/>
</dbReference>
<dbReference type="FunFam" id="1.10.238.10:FF:000003">
    <property type="entry name" value="Calmodulin A"/>
    <property type="match status" value="1"/>
</dbReference>
<dbReference type="InterPro" id="IPR002048">
    <property type="entry name" value="EF_hand_dom"/>
</dbReference>
<keyword evidence="3" id="KW-0498">Mitosis</keyword>
<evidence type="ECO:0000256" key="4">
    <source>
        <dbReference type="ARBA" id="ARBA00022837"/>
    </source>
</evidence>
<dbReference type="InterPro" id="IPR011992">
    <property type="entry name" value="EF-hand-dom_pair"/>
</dbReference>
<dbReference type="EMBL" id="HBIP01020555">
    <property type="protein sequence ID" value="CAE0497153.1"/>
    <property type="molecule type" value="Transcribed_RNA"/>
</dbReference>
<dbReference type="GO" id="GO:0051301">
    <property type="term" value="P:cell division"/>
    <property type="evidence" value="ECO:0007669"/>
    <property type="project" value="UniProtKB-KW"/>
</dbReference>
<evidence type="ECO:0000259" key="9">
    <source>
        <dbReference type="PROSITE" id="PS50222"/>
    </source>
</evidence>
<evidence type="ECO:0000256" key="6">
    <source>
        <dbReference type="ARBA" id="ARBA00037153"/>
    </source>
</evidence>
<keyword evidence="4" id="KW-0106">Calcium</keyword>
<dbReference type="PROSITE" id="PS00018">
    <property type="entry name" value="EF_HAND_1"/>
    <property type="match status" value="1"/>
</dbReference>
<feature type="domain" description="EF-hand" evidence="9">
    <location>
        <begin position="142"/>
        <end position="175"/>
    </location>
</feature>
<sequence length="175" mass="20123">MYPTPQMGSQVPLFMKPAAVRDKPQKRELTPEEHEEIQFAFESLDYEKTGGVTPSQLKVALRAMGFPVKKAEVREMLRRHGEEEDVQRLEFSIFKRIVADKLADRTPQEDMQRAFQLFDVHGMGKLDLASLRKVVKSLGLDIQQEELQSMIDEFDLDKDGMISQAEFISMLMSDD</sequence>
<evidence type="ECO:0000256" key="8">
    <source>
        <dbReference type="ARBA" id="ARBA00041736"/>
    </source>
</evidence>
<evidence type="ECO:0000313" key="10">
    <source>
        <dbReference type="EMBL" id="CAE0497153.1"/>
    </source>
</evidence>
<feature type="domain" description="EF-hand" evidence="9">
    <location>
        <begin position="106"/>
        <end position="141"/>
    </location>
</feature>
<dbReference type="PANTHER" id="PTHR23048:SF59">
    <property type="entry name" value="EF-HAND SUPERFAMILY PROTEIN"/>
    <property type="match status" value="1"/>
</dbReference>
<evidence type="ECO:0000256" key="2">
    <source>
        <dbReference type="ARBA" id="ARBA00022737"/>
    </source>
</evidence>
<organism evidence="10">
    <name type="scientific">Dunaliella tertiolecta</name>
    <name type="common">Green alga</name>
    <dbReference type="NCBI Taxonomy" id="3047"/>
    <lineage>
        <taxon>Eukaryota</taxon>
        <taxon>Viridiplantae</taxon>
        <taxon>Chlorophyta</taxon>
        <taxon>core chlorophytes</taxon>
        <taxon>Chlorophyceae</taxon>
        <taxon>CS clade</taxon>
        <taxon>Chlamydomonadales</taxon>
        <taxon>Dunaliellaceae</taxon>
        <taxon>Dunaliella</taxon>
    </lineage>
</organism>
<gene>
    <name evidence="10" type="ORF">DTER00134_LOCUS12226</name>
</gene>
<proteinExistence type="predicted"/>
<protein>
    <recommendedName>
        <fullName evidence="7">Caltractin</fullName>
    </recommendedName>
    <alternativeName>
        <fullName evidence="8">Centrin</fullName>
    </alternativeName>
</protein>
<keyword evidence="5" id="KW-0131">Cell cycle</keyword>
<dbReference type="SUPFAM" id="SSF47473">
    <property type="entry name" value="EF-hand"/>
    <property type="match status" value="1"/>
</dbReference>
<dbReference type="InterPro" id="IPR018247">
    <property type="entry name" value="EF_Hand_1_Ca_BS"/>
</dbReference>
<dbReference type="Gene3D" id="1.10.238.10">
    <property type="entry name" value="EF-hand"/>
    <property type="match status" value="2"/>
</dbReference>
<dbReference type="PANTHER" id="PTHR23048">
    <property type="entry name" value="MYOSIN LIGHT CHAIN 1, 3"/>
    <property type="match status" value="1"/>
</dbReference>
<evidence type="ECO:0000256" key="3">
    <source>
        <dbReference type="ARBA" id="ARBA00022776"/>
    </source>
</evidence>
<name>A0A7S3QYJ7_DUNTE</name>
<comment type="function">
    <text evidence="6">This calcium-binding protein is found in the basal body complexes (the functional homolog of the centrosome in animal cell). In mitotic cells it is specifically associated with the poles of the mitotic spindles at the sites of the duplicated basal body complexes.</text>
</comment>
<keyword evidence="1" id="KW-0132">Cell division</keyword>
<reference evidence="10" key="1">
    <citation type="submission" date="2021-01" db="EMBL/GenBank/DDBJ databases">
        <authorList>
            <person name="Corre E."/>
            <person name="Pelletier E."/>
            <person name="Niang G."/>
            <person name="Scheremetjew M."/>
            <person name="Finn R."/>
            <person name="Kale V."/>
            <person name="Holt S."/>
            <person name="Cochrane G."/>
            <person name="Meng A."/>
            <person name="Brown T."/>
            <person name="Cohen L."/>
        </authorList>
    </citation>
    <scope>NUCLEOTIDE SEQUENCE</scope>
    <source>
        <strain evidence="10">CCMP1320</strain>
    </source>
</reference>
<dbReference type="GO" id="GO:0005509">
    <property type="term" value="F:calcium ion binding"/>
    <property type="evidence" value="ECO:0007669"/>
    <property type="project" value="InterPro"/>
</dbReference>
<keyword evidence="2" id="KW-0677">Repeat</keyword>
<dbReference type="SMART" id="SM00054">
    <property type="entry name" value="EFh"/>
    <property type="match status" value="3"/>
</dbReference>
<evidence type="ECO:0000256" key="7">
    <source>
        <dbReference type="ARBA" id="ARBA00039772"/>
    </source>
</evidence>
<dbReference type="PROSITE" id="PS50222">
    <property type="entry name" value="EF_HAND_2"/>
    <property type="match status" value="3"/>
</dbReference>
<dbReference type="CDD" id="cd00051">
    <property type="entry name" value="EFh"/>
    <property type="match status" value="1"/>
</dbReference>
<evidence type="ECO:0000256" key="5">
    <source>
        <dbReference type="ARBA" id="ARBA00023306"/>
    </source>
</evidence>
<dbReference type="AlphaFoldDB" id="A0A7S3QYJ7"/>
<feature type="domain" description="EF-hand" evidence="9">
    <location>
        <begin position="32"/>
        <end position="67"/>
    </location>
</feature>
<accession>A0A7S3QYJ7</accession>
<dbReference type="Pfam" id="PF13499">
    <property type="entry name" value="EF-hand_7"/>
    <property type="match status" value="1"/>
</dbReference>